<keyword evidence="1" id="KW-0805">Transcription regulation</keyword>
<dbReference type="SUPFAM" id="SSF48498">
    <property type="entry name" value="Tetracyclin repressor-like, C-terminal domain"/>
    <property type="match status" value="1"/>
</dbReference>
<dbReference type="PANTHER" id="PTHR47506:SF1">
    <property type="entry name" value="HTH-TYPE TRANSCRIPTIONAL REGULATOR YJDC"/>
    <property type="match status" value="1"/>
</dbReference>
<dbReference type="AlphaFoldDB" id="A0A4R5B771"/>
<sequence>MADAPRGPERYTRRSLTAGCLVISGDSGTDDPTVTRELRRVRAERADAFAAKIRSDVAAGVLPSDTDAAALARYVMAVLSGIAQAARDGVSREELRRTAEVATRA</sequence>
<evidence type="ECO:0000256" key="2">
    <source>
        <dbReference type="ARBA" id="ARBA00023163"/>
    </source>
</evidence>
<evidence type="ECO:0000256" key="1">
    <source>
        <dbReference type="ARBA" id="ARBA00023015"/>
    </source>
</evidence>
<feature type="domain" description="Tetracyclin repressor-like C-terminal" evidence="3">
    <location>
        <begin position="11"/>
        <end position="97"/>
    </location>
</feature>
<protein>
    <recommendedName>
        <fullName evidence="3">Tetracyclin repressor-like C-terminal domain-containing protein</fullName>
    </recommendedName>
</protein>
<dbReference type="Gene3D" id="1.10.357.10">
    <property type="entry name" value="Tetracycline Repressor, domain 2"/>
    <property type="match status" value="1"/>
</dbReference>
<dbReference type="RefSeq" id="WP_132686781.1">
    <property type="nucleotide sequence ID" value="NZ_SMLA01000099.1"/>
</dbReference>
<keyword evidence="2" id="KW-0804">Transcription</keyword>
<dbReference type="Proteomes" id="UP000294723">
    <property type="component" value="Unassembled WGS sequence"/>
</dbReference>
<dbReference type="PANTHER" id="PTHR47506">
    <property type="entry name" value="TRANSCRIPTIONAL REGULATORY PROTEIN"/>
    <property type="match status" value="1"/>
</dbReference>
<gene>
    <name evidence="4" type="ORF">E1202_30545</name>
</gene>
<evidence type="ECO:0000313" key="5">
    <source>
        <dbReference type="Proteomes" id="UP000294723"/>
    </source>
</evidence>
<accession>A0A4R5B771</accession>
<dbReference type="InterPro" id="IPR011075">
    <property type="entry name" value="TetR_C"/>
</dbReference>
<evidence type="ECO:0000313" key="4">
    <source>
        <dbReference type="EMBL" id="TDD80286.1"/>
    </source>
</evidence>
<dbReference type="EMBL" id="SMLA01000099">
    <property type="protein sequence ID" value="TDD80286.1"/>
    <property type="molecule type" value="Genomic_DNA"/>
</dbReference>
<evidence type="ECO:0000259" key="3">
    <source>
        <dbReference type="Pfam" id="PF16925"/>
    </source>
</evidence>
<keyword evidence="5" id="KW-1185">Reference proteome</keyword>
<organism evidence="4 5">
    <name type="scientific">Saccharopolyspora karakumensis</name>
    <dbReference type="NCBI Taxonomy" id="2530386"/>
    <lineage>
        <taxon>Bacteria</taxon>
        <taxon>Bacillati</taxon>
        <taxon>Actinomycetota</taxon>
        <taxon>Actinomycetes</taxon>
        <taxon>Pseudonocardiales</taxon>
        <taxon>Pseudonocardiaceae</taxon>
        <taxon>Saccharopolyspora</taxon>
    </lineage>
</organism>
<dbReference type="Pfam" id="PF16925">
    <property type="entry name" value="TetR_C_13"/>
    <property type="match status" value="1"/>
</dbReference>
<name>A0A4R5B771_9PSEU</name>
<reference evidence="4 5" key="1">
    <citation type="submission" date="2019-03" db="EMBL/GenBank/DDBJ databases">
        <title>Draft genome sequences of novel Actinobacteria.</title>
        <authorList>
            <person name="Sahin N."/>
            <person name="Ay H."/>
            <person name="Saygin H."/>
        </authorList>
    </citation>
    <scope>NUCLEOTIDE SEQUENCE [LARGE SCALE GENOMIC DNA]</scope>
    <source>
        <strain evidence="4 5">5K548</strain>
    </source>
</reference>
<comment type="caution">
    <text evidence="4">The sequence shown here is derived from an EMBL/GenBank/DDBJ whole genome shotgun (WGS) entry which is preliminary data.</text>
</comment>
<dbReference type="InterPro" id="IPR036271">
    <property type="entry name" value="Tet_transcr_reg_TetR-rel_C_sf"/>
</dbReference>
<proteinExistence type="predicted"/>